<organism evidence="1 2">
    <name type="scientific">Arachnia propionica</name>
    <dbReference type="NCBI Taxonomy" id="1750"/>
    <lineage>
        <taxon>Bacteria</taxon>
        <taxon>Bacillati</taxon>
        <taxon>Actinomycetota</taxon>
        <taxon>Actinomycetes</taxon>
        <taxon>Propionibacteriales</taxon>
        <taxon>Propionibacteriaceae</taxon>
        <taxon>Arachnia</taxon>
    </lineage>
</organism>
<evidence type="ECO:0000313" key="2">
    <source>
        <dbReference type="Proteomes" id="UP000280935"/>
    </source>
</evidence>
<gene>
    <name evidence="1" type="ORF">EII35_14360</name>
</gene>
<accession>A0A3P1WNI0</accession>
<dbReference type="Proteomes" id="UP000280935">
    <property type="component" value="Unassembled WGS sequence"/>
</dbReference>
<dbReference type="OrthoDB" id="5508807at2"/>
<comment type="caution">
    <text evidence="1">The sequence shown here is derived from an EMBL/GenBank/DDBJ whole genome shotgun (WGS) entry which is preliminary data.</text>
</comment>
<proteinExistence type="predicted"/>
<protein>
    <submittedName>
        <fullName evidence="1">DUF2397 family protein</fullName>
    </submittedName>
</protein>
<dbReference type="InterPro" id="IPR013493">
    <property type="entry name" value="CHP02677"/>
</dbReference>
<sequence length="496" mass="54495">MDETNAWALVPLPGQVTPASYLVGPLAKQYRLIVDILQRQRDVTLTGVGFDTLQDLIRDELPANEAADLLNELDLRSRMDQLVEWGTCSAWQDRAETQEDFLRNRHRYQLSEAGYQLNSAVHAIEAELGATSTAVLLAPITLRDRLQATVAALDEGDSASASREFAQVQTTLQAMSEAATGWQNALAVALGGSPTEEKVTRLLETILTYAEMWGAGVDAWSGPIAAQLPRLREVPEEHWRGMALTRLGTSASTALIVTAADEMRRDLDVLGAWFTGMNPQATRLRRQIRDAVAPVLKSHRALLAVGGTVSRKADLLRLADALESVDTDEDAWRLWCRATGLHSARHVTDLSPEISHGRRLSTWEADPVPVTRRLRTQGPRSTTGRALNVVDRRKARAEARRRAQWEQANLERAAASLAARSGTALSEWAALGDDEAAILLDLLSEARRYRPDNTVLEATSADGRWLLRLTSRKGSAVLHLPAGRLIVPDAIVEFIA</sequence>
<dbReference type="EMBL" id="RQYT01000054">
    <property type="protein sequence ID" value="RRD48112.1"/>
    <property type="molecule type" value="Genomic_DNA"/>
</dbReference>
<evidence type="ECO:0000313" key="1">
    <source>
        <dbReference type="EMBL" id="RRD48112.1"/>
    </source>
</evidence>
<dbReference type="AlphaFoldDB" id="A0A3P1WNI0"/>
<dbReference type="Pfam" id="PF09660">
    <property type="entry name" value="DUF2397"/>
    <property type="match status" value="1"/>
</dbReference>
<name>A0A3P1WNI0_9ACTN</name>
<dbReference type="RefSeq" id="WP_125229152.1">
    <property type="nucleotide sequence ID" value="NZ_RQYT01000054.1"/>
</dbReference>
<reference evidence="1 2" key="1">
    <citation type="submission" date="2018-11" db="EMBL/GenBank/DDBJ databases">
        <title>Genomes From Bacteria Associated with the Canine Oral Cavity: a Test Case for Automated Genome-Based Taxonomic Assignment.</title>
        <authorList>
            <person name="Coil D.A."/>
            <person name="Jospin G."/>
            <person name="Darling A.E."/>
            <person name="Wallis C."/>
            <person name="Davis I.J."/>
            <person name="Harris S."/>
            <person name="Eisen J.A."/>
            <person name="Holcombe L.J."/>
            <person name="O'Flynn C."/>
        </authorList>
    </citation>
    <scope>NUCLEOTIDE SEQUENCE [LARGE SCALE GENOMIC DNA]</scope>
    <source>
        <strain evidence="1 2">OH2822_COT-296</strain>
    </source>
</reference>